<keyword evidence="2" id="KW-0472">Membrane</keyword>
<reference evidence="3" key="1">
    <citation type="submission" date="2021-01" db="EMBL/GenBank/DDBJ databases">
        <title>Whole genome shotgun sequence of Planotetraspora silvatica NBRC 100141.</title>
        <authorList>
            <person name="Komaki H."/>
            <person name="Tamura T."/>
        </authorList>
    </citation>
    <scope>NUCLEOTIDE SEQUENCE</scope>
    <source>
        <strain evidence="3">NBRC 100141</strain>
    </source>
</reference>
<protein>
    <submittedName>
        <fullName evidence="3">Uncharacterized protein</fullName>
    </submittedName>
</protein>
<gene>
    <name evidence="3" type="ORF">Psi02_60890</name>
</gene>
<keyword evidence="2" id="KW-0812">Transmembrane</keyword>
<evidence type="ECO:0000256" key="2">
    <source>
        <dbReference type="SAM" id="Phobius"/>
    </source>
</evidence>
<feature type="compositionally biased region" description="Basic and acidic residues" evidence="1">
    <location>
        <begin position="108"/>
        <end position="125"/>
    </location>
</feature>
<evidence type="ECO:0000313" key="3">
    <source>
        <dbReference type="EMBL" id="GII49665.1"/>
    </source>
</evidence>
<dbReference type="EMBL" id="BOOQ01000044">
    <property type="protein sequence ID" value="GII49665.1"/>
    <property type="molecule type" value="Genomic_DNA"/>
</dbReference>
<evidence type="ECO:0000256" key="1">
    <source>
        <dbReference type="SAM" id="MobiDB-lite"/>
    </source>
</evidence>
<feature type="region of interest" description="Disordered" evidence="1">
    <location>
        <begin position="86"/>
        <end position="142"/>
    </location>
</feature>
<accession>A0A8J3V4A3</accession>
<keyword evidence="4" id="KW-1185">Reference proteome</keyword>
<evidence type="ECO:0000313" key="4">
    <source>
        <dbReference type="Proteomes" id="UP000644610"/>
    </source>
</evidence>
<proteinExistence type="predicted"/>
<name>A0A8J3V4A3_9ACTN</name>
<dbReference type="RefSeq" id="WP_203979200.1">
    <property type="nucleotide sequence ID" value="NZ_BAAAKY010000010.1"/>
</dbReference>
<organism evidence="3 4">
    <name type="scientific">Planotetraspora silvatica</name>
    <dbReference type="NCBI Taxonomy" id="234614"/>
    <lineage>
        <taxon>Bacteria</taxon>
        <taxon>Bacillati</taxon>
        <taxon>Actinomycetota</taxon>
        <taxon>Actinomycetes</taxon>
        <taxon>Streptosporangiales</taxon>
        <taxon>Streptosporangiaceae</taxon>
        <taxon>Planotetraspora</taxon>
    </lineage>
</organism>
<feature type="transmembrane region" description="Helical" evidence="2">
    <location>
        <begin position="28"/>
        <end position="49"/>
    </location>
</feature>
<comment type="caution">
    <text evidence="3">The sequence shown here is derived from an EMBL/GenBank/DDBJ whole genome shotgun (WGS) entry which is preliminary data.</text>
</comment>
<sequence>MLLDLLVGALVQLIPPHRGLQRWMYRHPMLSSAGLGSIPFVGFSVAAWVDGEWPIPWMLTGGLGLFFAVSARLLIAMNVYVAKRQARHQSGHVPLDEKRRMSVNAEPYRAKHGPDRRRLSPEEPLPRLFESPGVPRRPEGDG</sequence>
<feature type="transmembrane region" description="Helical" evidence="2">
    <location>
        <begin position="55"/>
        <end position="81"/>
    </location>
</feature>
<keyword evidence="2" id="KW-1133">Transmembrane helix</keyword>
<dbReference type="Proteomes" id="UP000644610">
    <property type="component" value="Unassembled WGS sequence"/>
</dbReference>
<dbReference type="AlphaFoldDB" id="A0A8J3V4A3"/>